<dbReference type="OrthoDB" id="2255941at2759"/>
<dbReference type="EMBL" id="KE123898">
    <property type="protein sequence ID" value="EPB92666.1"/>
    <property type="molecule type" value="Genomic_DNA"/>
</dbReference>
<protein>
    <submittedName>
        <fullName evidence="1">Uncharacterized protein</fullName>
    </submittedName>
</protein>
<reference evidence="2" key="1">
    <citation type="submission" date="2013-05" db="EMBL/GenBank/DDBJ databases">
        <title>The Genome sequence of Mucor circinelloides f. circinelloides 1006PhL.</title>
        <authorList>
            <consortium name="The Broad Institute Genomics Platform"/>
            <person name="Cuomo C."/>
            <person name="Earl A."/>
            <person name="Findley K."/>
            <person name="Lee S.C."/>
            <person name="Walker B."/>
            <person name="Young S."/>
            <person name="Zeng Q."/>
            <person name="Gargeya S."/>
            <person name="Fitzgerald M."/>
            <person name="Haas B."/>
            <person name="Abouelleil A."/>
            <person name="Allen A.W."/>
            <person name="Alvarado L."/>
            <person name="Arachchi H.M."/>
            <person name="Berlin A.M."/>
            <person name="Chapman S.B."/>
            <person name="Gainer-Dewar J."/>
            <person name="Goldberg J."/>
            <person name="Griggs A."/>
            <person name="Gujja S."/>
            <person name="Hansen M."/>
            <person name="Howarth C."/>
            <person name="Imamovic A."/>
            <person name="Ireland A."/>
            <person name="Larimer J."/>
            <person name="McCowan C."/>
            <person name="Murphy C."/>
            <person name="Pearson M."/>
            <person name="Poon T.W."/>
            <person name="Priest M."/>
            <person name="Roberts A."/>
            <person name="Saif S."/>
            <person name="Shea T."/>
            <person name="Sisk P."/>
            <person name="Sykes S."/>
            <person name="Wortman J."/>
            <person name="Nusbaum C."/>
            <person name="Birren B."/>
        </authorList>
    </citation>
    <scope>NUCLEOTIDE SEQUENCE [LARGE SCALE GENOMIC DNA]</scope>
    <source>
        <strain evidence="2">1006PhL</strain>
    </source>
</reference>
<evidence type="ECO:0000313" key="1">
    <source>
        <dbReference type="EMBL" id="EPB92666.1"/>
    </source>
</evidence>
<gene>
    <name evidence="1" type="ORF">HMPREF1544_00395</name>
</gene>
<feature type="non-terminal residue" evidence="1">
    <location>
        <position position="1"/>
    </location>
</feature>
<proteinExistence type="predicted"/>
<keyword evidence="2" id="KW-1185">Reference proteome</keyword>
<dbReference type="InParanoid" id="S2JQU6"/>
<dbReference type="AlphaFoldDB" id="S2JQU6"/>
<evidence type="ECO:0000313" key="2">
    <source>
        <dbReference type="Proteomes" id="UP000014254"/>
    </source>
</evidence>
<organism evidence="1 2">
    <name type="scientific">Mucor circinelloides f. circinelloides (strain 1006PhL)</name>
    <name type="common">Mucormycosis agent</name>
    <name type="synonym">Calyptromyces circinelloides</name>
    <dbReference type="NCBI Taxonomy" id="1220926"/>
    <lineage>
        <taxon>Eukaryota</taxon>
        <taxon>Fungi</taxon>
        <taxon>Fungi incertae sedis</taxon>
        <taxon>Mucoromycota</taxon>
        <taxon>Mucoromycotina</taxon>
        <taxon>Mucoromycetes</taxon>
        <taxon>Mucorales</taxon>
        <taxon>Mucorineae</taxon>
        <taxon>Mucoraceae</taxon>
        <taxon>Mucor</taxon>
    </lineage>
</organism>
<name>S2JQU6_MUCC1</name>
<dbReference type="VEuPathDB" id="FungiDB:HMPREF1544_00395"/>
<dbReference type="Proteomes" id="UP000014254">
    <property type="component" value="Unassembled WGS sequence"/>
</dbReference>
<accession>S2JQU6</accession>
<sequence length="85" mass="10113">FSRSADHYRCFVRSYPERILPLLKRHLYEKIRQAHCIFSSDFQKQQYSTFPVASFKKFDVKPEKKFLGIVIDFSAAQREDFSSSI</sequence>